<dbReference type="GO" id="GO:0031593">
    <property type="term" value="F:polyubiquitin modification-dependent protein binding"/>
    <property type="evidence" value="ECO:0007669"/>
    <property type="project" value="TreeGrafter"/>
</dbReference>
<dbReference type="InterPro" id="IPR055220">
    <property type="entry name" value="SPRTN_ZBD"/>
</dbReference>
<name>A0A834HVL7_RHYFE</name>
<evidence type="ECO:0000256" key="8">
    <source>
        <dbReference type="ARBA" id="ARBA00022771"/>
    </source>
</evidence>
<keyword evidence="11" id="KW-0482">Metalloprotease</keyword>
<protein>
    <recommendedName>
        <fullName evidence="14">Protein with SprT-like domain at the N terminus</fullName>
    </recommendedName>
</protein>
<dbReference type="GO" id="GO:0008270">
    <property type="term" value="F:zinc ion binding"/>
    <property type="evidence" value="ECO:0007669"/>
    <property type="project" value="UniProtKB-KW"/>
</dbReference>
<feature type="domain" description="UBZ4-type" evidence="16">
    <location>
        <begin position="467"/>
        <end position="494"/>
    </location>
</feature>
<gene>
    <name evidence="17" type="ORF">GWI33_017651</name>
</gene>
<evidence type="ECO:0000256" key="1">
    <source>
        <dbReference type="ARBA" id="ARBA00004123"/>
    </source>
</evidence>
<reference evidence="17" key="1">
    <citation type="submission" date="2020-08" db="EMBL/GenBank/DDBJ databases">
        <title>Genome sequencing and assembly of the red palm weevil Rhynchophorus ferrugineus.</title>
        <authorList>
            <person name="Dias G.B."/>
            <person name="Bergman C.M."/>
            <person name="Manee M."/>
        </authorList>
    </citation>
    <scope>NUCLEOTIDE SEQUENCE</scope>
    <source>
        <strain evidence="17">AA-2017</strain>
        <tissue evidence="17">Whole larva</tissue>
    </source>
</reference>
<evidence type="ECO:0000313" key="17">
    <source>
        <dbReference type="EMBL" id="KAF7269330.1"/>
    </source>
</evidence>
<keyword evidence="13" id="KW-0539">Nucleus</keyword>
<keyword evidence="8 15" id="KW-0863">Zinc-finger</keyword>
<dbReference type="GO" id="GO:0004222">
    <property type="term" value="F:metalloendopeptidase activity"/>
    <property type="evidence" value="ECO:0007669"/>
    <property type="project" value="InterPro"/>
</dbReference>
<keyword evidence="6" id="KW-0479">Metal-binding</keyword>
<accession>A0A834HVL7</accession>
<keyword evidence="10" id="KW-0862">Zinc</keyword>
<evidence type="ECO:0000256" key="12">
    <source>
        <dbReference type="ARBA" id="ARBA00023204"/>
    </source>
</evidence>
<dbReference type="GO" id="GO:0006281">
    <property type="term" value="P:DNA repair"/>
    <property type="evidence" value="ECO:0007669"/>
    <property type="project" value="UniProtKB-KW"/>
</dbReference>
<evidence type="ECO:0000256" key="3">
    <source>
        <dbReference type="ARBA" id="ARBA00010724"/>
    </source>
</evidence>
<comment type="subcellular location">
    <subcellularLocation>
        <location evidence="2">Chromosome</location>
    </subcellularLocation>
    <subcellularLocation>
        <location evidence="1">Nucleus</location>
    </subcellularLocation>
</comment>
<evidence type="ECO:0000256" key="9">
    <source>
        <dbReference type="ARBA" id="ARBA00022801"/>
    </source>
</evidence>
<dbReference type="AlphaFoldDB" id="A0A834HVL7"/>
<keyword evidence="5" id="KW-0645">Protease</keyword>
<evidence type="ECO:0000256" key="5">
    <source>
        <dbReference type="ARBA" id="ARBA00022670"/>
    </source>
</evidence>
<dbReference type="Pfam" id="PF10263">
    <property type="entry name" value="SprT-like"/>
    <property type="match status" value="1"/>
</dbReference>
<evidence type="ECO:0000256" key="7">
    <source>
        <dbReference type="ARBA" id="ARBA00022763"/>
    </source>
</evidence>
<proteinExistence type="inferred from homology"/>
<evidence type="ECO:0000256" key="14">
    <source>
        <dbReference type="ARBA" id="ARBA00030396"/>
    </source>
</evidence>
<dbReference type="PANTHER" id="PTHR21220:SF0">
    <property type="entry name" value="DNA-DEPENDENT METALLOPROTEASE SPRTN"/>
    <property type="match status" value="1"/>
</dbReference>
<dbReference type="InterPro" id="IPR044245">
    <property type="entry name" value="Spartan"/>
</dbReference>
<organism evidence="17 18">
    <name type="scientific">Rhynchophorus ferrugineus</name>
    <name type="common">Red palm weevil</name>
    <name type="synonym">Curculio ferrugineus</name>
    <dbReference type="NCBI Taxonomy" id="354439"/>
    <lineage>
        <taxon>Eukaryota</taxon>
        <taxon>Metazoa</taxon>
        <taxon>Ecdysozoa</taxon>
        <taxon>Arthropoda</taxon>
        <taxon>Hexapoda</taxon>
        <taxon>Insecta</taxon>
        <taxon>Pterygota</taxon>
        <taxon>Neoptera</taxon>
        <taxon>Endopterygota</taxon>
        <taxon>Coleoptera</taxon>
        <taxon>Polyphaga</taxon>
        <taxon>Cucujiformia</taxon>
        <taxon>Curculionidae</taxon>
        <taxon>Dryophthorinae</taxon>
        <taxon>Rhynchophorus</taxon>
    </lineage>
</organism>
<evidence type="ECO:0000256" key="15">
    <source>
        <dbReference type="PROSITE-ProRule" id="PRU01256"/>
    </source>
</evidence>
<evidence type="ECO:0000256" key="6">
    <source>
        <dbReference type="ARBA" id="ARBA00022723"/>
    </source>
</evidence>
<dbReference type="OrthoDB" id="5236983at2759"/>
<dbReference type="Gene3D" id="3.30.160.60">
    <property type="entry name" value="Classic Zinc Finger"/>
    <property type="match status" value="1"/>
</dbReference>
<dbReference type="InterPro" id="IPR006642">
    <property type="entry name" value="Rad18_UBZ4"/>
</dbReference>
<dbReference type="PROSITE" id="PS51908">
    <property type="entry name" value="ZF_UBZ4"/>
    <property type="match status" value="1"/>
</dbReference>
<evidence type="ECO:0000256" key="13">
    <source>
        <dbReference type="ARBA" id="ARBA00023242"/>
    </source>
</evidence>
<comment type="similarity">
    <text evidence="3">Belongs to the Spartan family.</text>
</comment>
<dbReference type="GO" id="GO:0005694">
    <property type="term" value="C:chromosome"/>
    <property type="evidence" value="ECO:0007669"/>
    <property type="project" value="UniProtKB-SubCell"/>
</dbReference>
<evidence type="ECO:0000256" key="10">
    <source>
        <dbReference type="ARBA" id="ARBA00022833"/>
    </source>
</evidence>
<dbReference type="GO" id="GO:0005634">
    <property type="term" value="C:nucleus"/>
    <property type="evidence" value="ECO:0007669"/>
    <property type="project" value="UniProtKB-SubCell"/>
</dbReference>
<dbReference type="GO" id="GO:0003697">
    <property type="term" value="F:single-stranded DNA binding"/>
    <property type="evidence" value="ECO:0007669"/>
    <property type="project" value="InterPro"/>
</dbReference>
<dbReference type="Proteomes" id="UP000625711">
    <property type="component" value="Unassembled WGS sequence"/>
</dbReference>
<dbReference type="SMART" id="SM00734">
    <property type="entry name" value="ZnF_Rad18"/>
    <property type="match status" value="3"/>
</dbReference>
<keyword evidence="18" id="KW-1185">Reference proteome</keyword>
<keyword evidence="4" id="KW-0158">Chromosome</keyword>
<dbReference type="PANTHER" id="PTHR21220">
    <property type="entry name" value="DNA-DEPENDENT METALLOPROTEASE SPRTN"/>
    <property type="match status" value="1"/>
</dbReference>
<keyword evidence="12 15" id="KW-0234">DNA repair</keyword>
<dbReference type="GO" id="GO:0006508">
    <property type="term" value="P:proteolysis"/>
    <property type="evidence" value="ECO:0007669"/>
    <property type="project" value="UniProtKB-KW"/>
</dbReference>
<evidence type="ECO:0000256" key="11">
    <source>
        <dbReference type="ARBA" id="ARBA00023049"/>
    </source>
</evidence>
<evidence type="ECO:0000259" key="16">
    <source>
        <dbReference type="PROSITE" id="PS51908"/>
    </source>
</evidence>
<sequence length="684" mass="76703">MSEVDYQTALLLQHKFQQENKHGNYTDSDHKLALELHEQFQAEVEIDRPNNDLVYEHSSGNSSKCLVDPSWEVIDPTPDVHVLFMSFNERFFWNKLLAVSVSWSKRMTSCAGVCTYRGRGGLCSITLSEPLLKLRPRKDLVETLLHEMIHAFLFVTHNNKDRDGHGPEFHKHMFRINGEAGTNITVYHTFHDEVRLYQQHWWRCDGPCQKWKPYFGMVRRATNRAPGPNDRWWGEHSRSCGGNFIKVKSPEPVVKNRKAVKSTKVVSPKNDIRKYIPTSEKTNVPSKSNNIASPIVKSNKGIAKKPANTLPNKINSISSNSNGAQVTNVIPSKTSNIYGFTGLTGGTSSKTTTPKGKGTSFKGAIKNAGSSTFVVTHKGTNNSNKTNSAVDNDNNIEVFGGIGRTLGTSTSSGNDYSVVRQHWINKFDNDQSKGVKRSADDEPIPVSPKIVKSTNLFSISSKRNINEVLCPVCNKSIEENALNDHLDDCLISQEKHEKKECIICGEMISHSEYEVHVPKCTDRHFNDDALSETDGKNESNDIVDLTQSEPNQEKCPVCKAELVPADYAIHVEQCLLKMYDELDEKYNLNKSTKTSCLACNKQILKSEINCHLEDCTGMSNIFDTSNVSIVDEADEKDDMYNCPFCLRLILETEMQSHLDKCVKTNEEDTGILVHSLCSVDSDSD</sequence>
<comment type="caution">
    <text evidence="17">The sequence shown here is derived from an EMBL/GenBank/DDBJ whole genome shotgun (WGS) entry which is preliminary data.</text>
</comment>
<keyword evidence="9" id="KW-0378">Hydrolase</keyword>
<evidence type="ECO:0000313" key="18">
    <source>
        <dbReference type="Proteomes" id="UP000625711"/>
    </source>
</evidence>
<evidence type="ECO:0000256" key="2">
    <source>
        <dbReference type="ARBA" id="ARBA00004286"/>
    </source>
</evidence>
<dbReference type="InterPro" id="IPR006640">
    <property type="entry name" value="SprT-like_domain"/>
</dbReference>
<dbReference type="EMBL" id="JAACXV010014240">
    <property type="protein sequence ID" value="KAF7269330.1"/>
    <property type="molecule type" value="Genomic_DNA"/>
</dbReference>
<dbReference type="SMART" id="SM00731">
    <property type="entry name" value="SprT"/>
    <property type="match status" value="1"/>
</dbReference>
<evidence type="ECO:0000256" key="4">
    <source>
        <dbReference type="ARBA" id="ARBA00022454"/>
    </source>
</evidence>
<keyword evidence="7 15" id="KW-0227">DNA damage</keyword>
<dbReference type="Pfam" id="PF22934">
    <property type="entry name" value="SPRTN_ZBD"/>
    <property type="match status" value="1"/>
</dbReference>